<reference evidence="1 2" key="2">
    <citation type="journal article" date="2022" name="Mol. Ecol. Resour.">
        <title>The genomes of chicory, endive, great burdock and yacon provide insights into Asteraceae paleo-polyploidization history and plant inulin production.</title>
        <authorList>
            <person name="Fan W."/>
            <person name="Wang S."/>
            <person name="Wang H."/>
            <person name="Wang A."/>
            <person name="Jiang F."/>
            <person name="Liu H."/>
            <person name="Zhao H."/>
            <person name="Xu D."/>
            <person name="Zhang Y."/>
        </authorList>
    </citation>
    <scope>NUCLEOTIDE SEQUENCE [LARGE SCALE GENOMIC DNA]</scope>
    <source>
        <strain evidence="2">cv. Punajuju</strain>
        <tissue evidence="1">Leaves</tissue>
    </source>
</reference>
<evidence type="ECO:0000313" key="2">
    <source>
        <dbReference type="Proteomes" id="UP001055811"/>
    </source>
</evidence>
<accession>A0ACB9GD59</accession>
<dbReference type="Proteomes" id="UP001055811">
    <property type="component" value="Linkage Group LG02"/>
</dbReference>
<keyword evidence="2" id="KW-1185">Reference proteome</keyword>
<comment type="caution">
    <text evidence="1">The sequence shown here is derived from an EMBL/GenBank/DDBJ whole genome shotgun (WGS) entry which is preliminary data.</text>
</comment>
<evidence type="ECO:0000313" key="1">
    <source>
        <dbReference type="EMBL" id="KAI3780980.1"/>
    </source>
</evidence>
<dbReference type="EMBL" id="CM042010">
    <property type="protein sequence ID" value="KAI3780980.1"/>
    <property type="molecule type" value="Genomic_DNA"/>
</dbReference>
<proteinExistence type="predicted"/>
<gene>
    <name evidence="1" type="ORF">L2E82_10976</name>
</gene>
<name>A0ACB9GD59_CICIN</name>
<protein>
    <submittedName>
        <fullName evidence="1">Uncharacterized protein</fullName>
    </submittedName>
</protein>
<sequence>MEVRWCYFDEMEVHFVFVVTYTVTYVRIISYTQLHTQSHMYAFVNTNANTKVKMSMGQKGECYDSCCTHTVDVGGGATMVLLASLVDGVTAAFEDIEGGSG</sequence>
<organism evidence="1 2">
    <name type="scientific">Cichorium intybus</name>
    <name type="common">Chicory</name>
    <dbReference type="NCBI Taxonomy" id="13427"/>
    <lineage>
        <taxon>Eukaryota</taxon>
        <taxon>Viridiplantae</taxon>
        <taxon>Streptophyta</taxon>
        <taxon>Embryophyta</taxon>
        <taxon>Tracheophyta</taxon>
        <taxon>Spermatophyta</taxon>
        <taxon>Magnoliopsida</taxon>
        <taxon>eudicotyledons</taxon>
        <taxon>Gunneridae</taxon>
        <taxon>Pentapetalae</taxon>
        <taxon>asterids</taxon>
        <taxon>campanulids</taxon>
        <taxon>Asterales</taxon>
        <taxon>Asteraceae</taxon>
        <taxon>Cichorioideae</taxon>
        <taxon>Cichorieae</taxon>
        <taxon>Cichoriinae</taxon>
        <taxon>Cichorium</taxon>
    </lineage>
</organism>
<reference evidence="2" key="1">
    <citation type="journal article" date="2022" name="Mol. Ecol. Resour.">
        <title>The genomes of chicory, endive, great burdock and yacon provide insights into Asteraceae palaeo-polyploidization history and plant inulin production.</title>
        <authorList>
            <person name="Fan W."/>
            <person name="Wang S."/>
            <person name="Wang H."/>
            <person name="Wang A."/>
            <person name="Jiang F."/>
            <person name="Liu H."/>
            <person name="Zhao H."/>
            <person name="Xu D."/>
            <person name="Zhang Y."/>
        </authorList>
    </citation>
    <scope>NUCLEOTIDE SEQUENCE [LARGE SCALE GENOMIC DNA]</scope>
    <source>
        <strain evidence="2">cv. Punajuju</strain>
    </source>
</reference>